<evidence type="ECO:0000313" key="7">
    <source>
        <dbReference type="Proteomes" id="UP000028875"/>
    </source>
</evidence>
<reference evidence="7" key="2">
    <citation type="submission" date="2014-05" db="EMBL/GenBank/DDBJ databases">
        <title>Draft genome sequence of Virgibacillus massiliensis Vm-5.</title>
        <authorList>
            <person name="Khelaifia S."/>
            <person name="Croce O."/>
            <person name="Lagier J.C."/>
            <person name="Raoult D."/>
        </authorList>
    </citation>
    <scope>NUCLEOTIDE SEQUENCE [LARGE SCALE GENOMIC DNA]</scope>
    <source>
        <strain evidence="7">Vm-5</strain>
    </source>
</reference>
<dbReference type="SUPFAM" id="SSF53850">
    <property type="entry name" value="Periplasmic binding protein-like II"/>
    <property type="match status" value="1"/>
</dbReference>
<dbReference type="InterPro" id="IPR036388">
    <property type="entry name" value="WH-like_DNA-bd_sf"/>
</dbReference>
<evidence type="ECO:0000256" key="1">
    <source>
        <dbReference type="ARBA" id="ARBA00009437"/>
    </source>
</evidence>
<dbReference type="Gene3D" id="3.40.190.290">
    <property type="match status" value="1"/>
</dbReference>
<dbReference type="OrthoDB" id="9803735at2"/>
<dbReference type="AlphaFoldDB" id="A0A024Q9S3"/>
<dbReference type="Pfam" id="PF00126">
    <property type="entry name" value="HTH_1"/>
    <property type="match status" value="1"/>
</dbReference>
<sequence length="301" mass="34956">MDFRLYIYFITVVEQATFTKAADVLHISQPSLSAAIKRLEQGVGMTLLERSTRHIKVTEEGNILYHEAKKLVNHYQHVSNEMNRLKREGPLQLQIGLIESSHFWVPKILKSFKRDYPHAQINLHEILSLPDVENALMNFDIHLAITNQFLNSEMIEATPLYQERLVAVLPNGHRLASKRELRFADMEGEAFIVCKEGFQTRKDILHAFGKSGFQPKIQFEIERFETACRLVDEGLGMTILPENYVDQAMNGNYTIRPIVGEDIARHVYLAYEKNRYLPPIVLRYIELIETYFKVNHRITTK</sequence>
<keyword evidence="4" id="KW-0804">Transcription</keyword>
<dbReference type="InterPro" id="IPR000847">
    <property type="entry name" value="LysR_HTH_N"/>
</dbReference>
<dbReference type="PROSITE" id="PS50931">
    <property type="entry name" value="HTH_LYSR"/>
    <property type="match status" value="1"/>
</dbReference>
<dbReference type="Pfam" id="PF03466">
    <property type="entry name" value="LysR_substrate"/>
    <property type="match status" value="1"/>
</dbReference>
<dbReference type="CDD" id="cd05466">
    <property type="entry name" value="PBP2_LTTR_substrate"/>
    <property type="match status" value="1"/>
</dbReference>
<evidence type="ECO:0000313" key="6">
    <source>
        <dbReference type="EMBL" id="CDQ38701.1"/>
    </source>
</evidence>
<dbReference type="PANTHER" id="PTHR30419">
    <property type="entry name" value="HTH-TYPE TRANSCRIPTIONAL REGULATOR YBHD"/>
    <property type="match status" value="1"/>
</dbReference>
<dbReference type="Gene3D" id="1.10.10.10">
    <property type="entry name" value="Winged helix-like DNA-binding domain superfamily/Winged helix DNA-binding domain"/>
    <property type="match status" value="1"/>
</dbReference>
<proteinExistence type="inferred from homology"/>
<comment type="caution">
    <text evidence="6">The sequence shown here is derived from an EMBL/GenBank/DDBJ whole genome shotgun (WGS) entry which is preliminary data.</text>
</comment>
<evidence type="ECO:0000256" key="3">
    <source>
        <dbReference type="ARBA" id="ARBA00023125"/>
    </source>
</evidence>
<dbReference type="PANTHER" id="PTHR30419:SF8">
    <property type="entry name" value="NITROGEN ASSIMILATION TRANSCRIPTIONAL ACTIVATOR-RELATED"/>
    <property type="match status" value="1"/>
</dbReference>
<organism evidence="6 7">
    <name type="scientific">Virgibacillus massiliensis</name>
    <dbReference type="NCBI Taxonomy" id="1462526"/>
    <lineage>
        <taxon>Bacteria</taxon>
        <taxon>Bacillati</taxon>
        <taxon>Bacillota</taxon>
        <taxon>Bacilli</taxon>
        <taxon>Bacillales</taxon>
        <taxon>Bacillaceae</taxon>
        <taxon>Virgibacillus</taxon>
    </lineage>
</organism>
<evidence type="ECO:0000256" key="2">
    <source>
        <dbReference type="ARBA" id="ARBA00023015"/>
    </source>
</evidence>
<dbReference type="GO" id="GO:0003677">
    <property type="term" value="F:DNA binding"/>
    <property type="evidence" value="ECO:0007669"/>
    <property type="project" value="UniProtKB-KW"/>
</dbReference>
<accession>A0A024Q9S3</accession>
<feature type="domain" description="HTH lysR-type" evidence="5">
    <location>
        <begin position="1"/>
        <end position="58"/>
    </location>
</feature>
<dbReference type="PRINTS" id="PR00039">
    <property type="entry name" value="HTHLYSR"/>
</dbReference>
<dbReference type="InterPro" id="IPR036390">
    <property type="entry name" value="WH_DNA-bd_sf"/>
</dbReference>
<keyword evidence="3" id="KW-0238">DNA-binding</keyword>
<dbReference type="Proteomes" id="UP000028875">
    <property type="component" value="Unassembled WGS sequence"/>
</dbReference>
<dbReference type="SUPFAM" id="SSF46785">
    <property type="entry name" value="Winged helix' DNA-binding domain"/>
    <property type="match status" value="1"/>
</dbReference>
<dbReference type="GO" id="GO:0005829">
    <property type="term" value="C:cytosol"/>
    <property type="evidence" value="ECO:0007669"/>
    <property type="project" value="TreeGrafter"/>
</dbReference>
<evidence type="ECO:0000259" key="5">
    <source>
        <dbReference type="PROSITE" id="PS50931"/>
    </source>
</evidence>
<comment type="similarity">
    <text evidence="1">Belongs to the LysR transcriptional regulatory family.</text>
</comment>
<keyword evidence="2" id="KW-0805">Transcription regulation</keyword>
<dbReference type="InterPro" id="IPR005119">
    <property type="entry name" value="LysR_subst-bd"/>
</dbReference>
<gene>
    <name evidence="6" type="primary">gltC_1</name>
    <name evidence="6" type="ORF">BN990_00974</name>
</gene>
<dbReference type="RefSeq" id="WP_021289402.1">
    <property type="nucleotide sequence ID" value="NZ_BNER01000010.1"/>
</dbReference>
<evidence type="ECO:0000256" key="4">
    <source>
        <dbReference type="ARBA" id="ARBA00023163"/>
    </source>
</evidence>
<reference evidence="6 7" key="1">
    <citation type="submission" date="2014-03" db="EMBL/GenBank/DDBJ databases">
        <authorList>
            <person name="Urmite Genomes U."/>
        </authorList>
    </citation>
    <scope>NUCLEOTIDE SEQUENCE [LARGE SCALE GENOMIC DNA]</scope>
    <source>
        <strain evidence="6 7">Vm-5</strain>
    </source>
</reference>
<protein>
    <submittedName>
        <fullName evidence="6">HTH-type transcriptional regulator GltC</fullName>
    </submittedName>
</protein>
<keyword evidence="7" id="KW-1185">Reference proteome</keyword>
<dbReference type="GO" id="GO:0003700">
    <property type="term" value="F:DNA-binding transcription factor activity"/>
    <property type="evidence" value="ECO:0007669"/>
    <property type="project" value="InterPro"/>
</dbReference>
<dbReference type="eggNOG" id="COG0583">
    <property type="taxonomic scope" value="Bacteria"/>
</dbReference>
<dbReference type="FunFam" id="1.10.10.10:FF:000001">
    <property type="entry name" value="LysR family transcriptional regulator"/>
    <property type="match status" value="1"/>
</dbReference>
<name>A0A024Q9S3_9BACI</name>
<dbReference type="STRING" id="1462526.BN990_00974"/>
<dbReference type="EMBL" id="CCDP010000001">
    <property type="protein sequence ID" value="CDQ38701.1"/>
    <property type="molecule type" value="Genomic_DNA"/>
</dbReference>
<dbReference type="InterPro" id="IPR050950">
    <property type="entry name" value="HTH-type_LysR_regulators"/>
</dbReference>